<accession>A0A6J5Z3H7</accession>
<dbReference type="Gene3D" id="1.10.490.50">
    <property type="entry name" value="Antibiotic binding domain of TipA-like multidrug resistance regulators"/>
    <property type="match status" value="1"/>
</dbReference>
<evidence type="ECO:0000259" key="1">
    <source>
        <dbReference type="Pfam" id="PF07739"/>
    </source>
</evidence>
<name>A0A6J5Z3H7_9ZZZZ</name>
<protein>
    <submittedName>
        <fullName evidence="2">Unannotated protein</fullName>
    </submittedName>
</protein>
<evidence type="ECO:0000313" key="3">
    <source>
        <dbReference type="EMBL" id="CAB4343038.1"/>
    </source>
</evidence>
<dbReference type="InterPro" id="IPR012925">
    <property type="entry name" value="TipAS_dom"/>
</dbReference>
<dbReference type="EMBL" id="CAFAAO010000011">
    <property type="protein sequence ID" value="CAB4806288.1"/>
    <property type="molecule type" value="Genomic_DNA"/>
</dbReference>
<proteinExistence type="predicted"/>
<dbReference type="InterPro" id="IPR036244">
    <property type="entry name" value="TipA-like_antibiotic-bd"/>
</dbReference>
<dbReference type="Pfam" id="PF07739">
    <property type="entry name" value="TipAS"/>
    <property type="match status" value="1"/>
</dbReference>
<reference evidence="2" key="1">
    <citation type="submission" date="2020-05" db="EMBL/GenBank/DDBJ databases">
        <authorList>
            <person name="Chiriac C."/>
            <person name="Salcher M."/>
            <person name="Ghai R."/>
            <person name="Kavagutti S V."/>
        </authorList>
    </citation>
    <scope>NUCLEOTIDE SEQUENCE</scope>
</reference>
<evidence type="ECO:0000313" key="6">
    <source>
        <dbReference type="EMBL" id="CAB5047275.1"/>
    </source>
</evidence>
<dbReference type="SUPFAM" id="SSF89082">
    <property type="entry name" value="Antibiotic binding domain of TipA-like multidrug resistance regulators"/>
    <property type="match status" value="1"/>
</dbReference>
<dbReference type="AlphaFoldDB" id="A0A6J5Z3H7"/>
<evidence type="ECO:0000313" key="4">
    <source>
        <dbReference type="EMBL" id="CAB4806288.1"/>
    </source>
</evidence>
<dbReference type="EMBL" id="CAFBQG010000045">
    <property type="protein sequence ID" value="CAB5047275.1"/>
    <property type="molecule type" value="Genomic_DNA"/>
</dbReference>
<sequence>MKDSEVFEGADDVQQEKWERDLIEKYPESASHVAESKQRMSGWSKEDVVLIQKELAEIDARLVELIDAGVEPEDSRTQDVIADHFRWVSQFWSPNAEAYVALGDMYNESPDFLERFNGIHPKLAPFQRDAMAHYALNALINE</sequence>
<dbReference type="EMBL" id="CAESAD010000003">
    <property type="protein sequence ID" value="CAB4337221.1"/>
    <property type="molecule type" value="Genomic_DNA"/>
</dbReference>
<feature type="domain" description="TipAS antibiotic-recognition" evidence="1">
    <location>
        <begin position="19"/>
        <end position="134"/>
    </location>
</feature>
<gene>
    <name evidence="4" type="ORF">UFOPK3037_00975</name>
    <name evidence="3" type="ORF">UFOPK3406_01192</name>
    <name evidence="2" type="ORF">UFOPK3925_00679</name>
    <name evidence="5" type="ORF">UFOPK4097_01316</name>
    <name evidence="6" type="ORF">UFOPK4301_00509</name>
</gene>
<evidence type="ECO:0000313" key="5">
    <source>
        <dbReference type="EMBL" id="CAB5027101.1"/>
    </source>
</evidence>
<dbReference type="EMBL" id="CAESAI010000036">
    <property type="protein sequence ID" value="CAB4343038.1"/>
    <property type="molecule type" value="Genomic_DNA"/>
</dbReference>
<dbReference type="EMBL" id="CAFBPK010000026">
    <property type="protein sequence ID" value="CAB5027101.1"/>
    <property type="molecule type" value="Genomic_DNA"/>
</dbReference>
<organism evidence="2">
    <name type="scientific">freshwater metagenome</name>
    <dbReference type="NCBI Taxonomy" id="449393"/>
    <lineage>
        <taxon>unclassified sequences</taxon>
        <taxon>metagenomes</taxon>
        <taxon>ecological metagenomes</taxon>
    </lineage>
</organism>
<evidence type="ECO:0000313" key="2">
    <source>
        <dbReference type="EMBL" id="CAB4337221.1"/>
    </source>
</evidence>